<dbReference type="PANTHER" id="PTHR24198">
    <property type="entry name" value="ANKYRIN REPEAT AND PROTEIN KINASE DOMAIN-CONTAINING PROTEIN"/>
    <property type="match status" value="1"/>
</dbReference>
<reference evidence="8" key="1">
    <citation type="journal article" date="2017" name="Nat. Microbiol.">
        <title>Global analysis of biosynthetic gene clusters reveals vast potential of secondary metabolite production in Penicillium species.</title>
        <authorList>
            <person name="Nielsen J.C."/>
            <person name="Grijseels S."/>
            <person name="Prigent S."/>
            <person name="Ji B."/>
            <person name="Dainat J."/>
            <person name="Nielsen K.F."/>
            <person name="Frisvad J.C."/>
            <person name="Workman M."/>
            <person name="Nielsen J."/>
        </authorList>
    </citation>
    <scope>NUCLEOTIDE SEQUENCE [LARGE SCALE GENOMIC DNA]</scope>
    <source>
        <strain evidence="8">IBT 14082</strain>
    </source>
</reference>
<keyword evidence="1" id="KW-0677">Repeat</keyword>
<feature type="repeat" description="ANK" evidence="3">
    <location>
        <begin position="1364"/>
        <end position="1396"/>
    </location>
</feature>
<dbReference type="PRINTS" id="PR01415">
    <property type="entry name" value="ANKYRIN"/>
</dbReference>
<dbReference type="SUPFAM" id="SSF48403">
    <property type="entry name" value="Ankyrin repeat"/>
    <property type="match status" value="2"/>
</dbReference>
<accession>A0A1V6SHT0</accession>
<dbReference type="Pfam" id="PF00023">
    <property type="entry name" value="Ank"/>
    <property type="match status" value="1"/>
</dbReference>
<comment type="caution">
    <text evidence="7">The sequence shown here is derived from an EMBL/GenBank/DDBJ whole genome shotgun (WGS) entry which is preliminary data.</text>
</comment>
<evidence type="ECO:0000256" key="3">
    <source>
        <dbReference type="PROSITE-ProRule" id="PRU00023"/>
    </source>
</evidence>
<dbReference type="Pfam" id="PF24883">
    <property type="entry name" value="NPHP3_N"/>
    <property type="match status" value="1"/>
</dbReference>
<evidence type="ECO:0000259" key="4">
    <source>
        <dbReference type="Pfam" id="PF22939"/>
    </source>
</evidence>
<sequence length="1508" mass="163856">MALQPSPRGGARGADPTQSLNAALENFKNTLTEEQKREFQKSTTTPDTASVIEFVAEIDARNSSTMRRCVAPRLCTFLEATQQFTGVVNTFVSSNPIIAALVWGGIKTAILTASNVASYFDKVTSIIMRIGKFSPTYQQFGQLYPGSIGLQHALCDFYAIIINLCVKIIEVSRRTALKQTFSSILSPFESEFKSFLDQLDEATRRIDLEVSLASKQADQEAKKLLEYESQQDSIFRPKALGFFKKSLKQQTEASEWRMKLKKREMAKLKTSIRSNLSPINHVSPWRQIMKRRVPATAEWLQKESVFDEWKDDPKAAILWCLGTIGMGKTVLMSNVVDHLQLHAARKRNEIVSYYFCRLDNEASLSARNILGSLARQILDTQIEQSEYETLLSLQETTEDLNSATDVVQFLLSHLEVDEGTKYYVVLDGLDECEDSQAQAVAQAVIDLCSNYIGLKILCAGRPGLEKRFRSTAPQYRIMVNEEKVKSDMDHYITETLYKCLEDKVLALGDQAIVTEIYDTLRAKADGMFLWTCLCIEELCAQNCDHDILEALKHLPRSLAELYDRKLRRVREGRAAEQAMKILQYCGAVKRPLTVTEYREALSLSLEQKSFDHRKVPNDMDRIIIGCCGLTFVDEEEYTIHYVHRSVKECLFVTNGPRTARFDMASVDRNFGFLCMTYLDFTNFKHQLTRVMDGSGIPINPIQFGTSTLPAHTSRSATGQMARRIFSHHRPLQHFSTREVERTTQKILEGGSSSRLELELRKQGFRFLEYARSYWLNHLADFTPNMDSNMWLLFCRCIEGDDVPACRPWESEQQTHNKRIDIPEAIQWLLAHGHSALLLYYAMHQSHVLPEHVKDEIFRSANIHNRYRFTEVLVRLENTRNVLNHGLSYAALDGCIRSLSMLLQAGADINARLNHKTALQAAAEAGHLEMVLALLAAKADVNAAAEFDGRTALQAAAEAGHLHVAQALLAAKANVNAPPAETSGRTALQAAAGGGHINVVQALLAVKADVNAPPAKDNGERAIQAAAGGGHLHVVQVLLAANADVNSSPTKYGGRTALQAAAEGGHLEVVHALLAAQADANANASRNCQTALQVAAGRGHLKVVYTLLAANTDVNAPPTEWEGRTALQAAAEGGHLEMVQALLAVNADVNAPPAKDNGKTAIQAAAGGGHLHVVQALLAANADVNSSPTKYGGRTALQAAAEGGHLEVVHTLLAAQADVNASRNCPTALQAAAGGGHLRIVEALLIAEADVMAPPIKYKGRTALQAAAGRGHLEVVHTLLAANTDVNAPPTEWEGRTALQAAAGGGHLHVVQALLAANADVNSSPAKYGGRTALQAAVEGGHLEVVHALLAAQADANANANASRNCPTALQAAAEGGHLRIVEALLTAKADVNARPTKYQGRTALQAAAEGGHLDVVRALLVADAEVNASPAEYKGRTALQAAAEGGHLEVVYALLAAKANIDAENSGRTALQAAQDGKHHKVVQALLAAGAKARPPDLAETLTGRSTR</sequence>
<dbReference type="Gene3D" id="1.25.40.20">
    <property type="entry name" value="Ankyrin repeat-containing domain"/>
    <property type="match status" value="6"/>
</dbReference>
<evidence type="ECO:0000313" key="8">
    <source>
        <dbReference type="Proteomes" id="UP000191342"/>
    </source>
</evidence>
<dbReference type="SMART" id="SM00248">
    <property type="entry name" value="ANK"/>
    <property type="match status" value="18"/>
</dbReference>
<dbReference type="Pfam" id="PF12796">
    <property type="entry name" value="Ank_2"/>
    <property type="match status" value="8"/>
</dbReference>
<feature type="repeat" description="ANK" evidence="3">
    <location>
        <begin position="1052"/>
        <end position="1084"/>
    </location>
</feature>
<keyword evidence="2 3" id="KW-0040">ANK repeat</keyword>
<evidence type="ECO:0000259" key="5">
    <source>
        <dbReference type="Pfam" id="PF24809"/>
    </source>
</evidence>
<gene>
    <name evidence="7" type="ORF">PENFLA_c050G02790</name>
</gene>
<feature type="domain" description="GPI inositol-deacylase winged helix" evidence="4">
    <location>
        <begin position="574"/>
        <end position="651"/>
    </location>
</feature>
<feature type="repeat" description="ANK" evidence="3">
    <location>
        <begin position="982"/>
        <end position="1014"/>
    </location>
</feature>
<feature type="repeat" description="ANK" evidence="3">
    <location>
        <begin position="1156"/>
        <end position="1188"/>
    </location>
</feature>
<dbReference type="InterPro" id="IPR056884">
    <property type="entry name" value="NPHP3-like_N"/>
</dbReference>
<name>A0A1V6SHT0_9EURO</name>
<dbReference type="Proteomes" id="UP000191342">
    <property type="component" value="Unassembled WGS sequence"/>
</dbReference>
<dbReference type="InterPro" id="IPR027417">
    <property type="entry name" value="P-loop_NTPase"/>
</dbReference>
<dbReference type="InterPro" id="IPR056125">
    <property type="entry name" value="DUF7708"/>
</dbReference>
<dbReference type="PROSITE" id="PS50088">
    <property type="entry name" value="ANK_REPEAT"/>
    <property type="match status" value="16"/>
</dbReference>
<evidence type="ECO:0000256" key="2">
    <source>
        <dbReference type="ARBA" id="ARBA00023043"/>
    </source>
</evidence>
<keyword evidence="8" id="KW-1185">Reference proteome</keyword>
<feature type="repeat" description="ANK" evidence="3">
    <location>
        <begin position="1293"/>
        <end position="1325"/>
    </location>
</feature>
<feature type="repeat" description="ANK" evidence="3">
    <location>
        <begin position="1017"/>
        <end position="1049"/>
    </location>
</feature>
<evidence type="ECO:0000259" key="6">
    <source>
        <dbReference type="Pfam" id="PF24883"/>
    </source>
</evidence>
<feature type="repeat" description="ANK" evidence="3">
    <location>
        <begin position="913"/>
        <end position="945"/>
    </location>
</feature>
<dbReference type="InterPro" id="IPR002110">
    <property type="entry name" value="Ankyrin_rpt"/>
</dbReference>
<dbReference type="Pfam" id="PF24809">
    <property type="entry name" value="DUF7708"/>
    <property type="match status" value="1"/>
</dbReference>
<evidence type="ECO:0000313" key="7">
    <source>
        <dbReference type="EMBL" id="OQE13330.1"/>
    </source>
</evidence>
<feature type="repeat" description="ANK" evidence="3">
    <location>
        <begin position="1434"/>
        <end position="1466"/>
    </location>
</feature>
<evidence type="ECO:0000256" key="1">
    <source>
        <dbReference type="ARBA" id="ARBA00022737"/>
    </source>
</evidence>
<feature type="repeat" description="ANK" evidence="3">
    <location>
        <begin position="1258"/>
        <end position="1290"/>
    </location>
</feature>
<feature type="domain" description="DUF7708" evidence="5">
    <location>
        <begin position="75"/>
        <end position="215"/>
    </location>
</feature>
<dbReference type="Gene3D" id="3.40.50.300">
    <property type="entry name" value="P-loop containing nucleotide triphosphate hydrolases"/>
    <property type="match status" value="1"/>
</dbReference>
<feature type="repeat" description="ANK" evidence="3">
    <location>
        <begin position="1466"/>
        <end position="1498"/>
    </location>
</feature>
<feature type="repeat" description="ANK" evidence="3">
    <location>
        <begin position="1328"/>
        <end position="1360"/>
    </location>
</feature>
<proteinExistence type="predicted"/>
<organism evidence="7 8">
    <name type="scientific">Penicillium flavigenum</name>
    <dbReference type="NCBI Taxonomy" id="254877"/>
    <lineage>
        <taxon>Eukaryota</taxon>
        <taxon>Fungi</taxon>
        <taxon>Dikarya</taxon>
        <taxon>Ascomycota</taxon>
        <taxon>Pezizomycotina</taxon>
        <taxon>Eurotiomycetes</taxon>
        <taxon>Eurotiomycetidae</taxon>
        <taxon>Eurotiales</taxon>
        <taxon>Aspergillaceae</taxon>
        <taxon>Penicillium</taxon>
    </lineage>
</organism>
<protein>
    <submittedName>
        <fullName evidence="7">Uncharacterized protein</fullName>
    </submittedName>
</protein>
<dbReference type="OrthoDB" id="7464126at2759"/>
<feature type="repeat" description="ANK" evidence="3">
    <location>
        <begin position="947"/>
        <end position="979"/>
    </location>
</feature>
<feature type="repeat" description="ANK" evidence="3">
    <location>
        <begin position="1399"/>
        <end position="1431"/>
    </location>
</feature>
<dbReference type="PANTHER" id="PTHR24198:SF194">
    <property type="entry name" value="INVERSIN-A"/>
    <property type="match status" value="1"/>
</dbReference>
<dbReference type="Pfam" id="PF22939">
    <property type="entry name" value="WHD_GPIID"/>
    <property type="match status" value="1"/>
</dbReference>
<feature type="repeat" description="ANK" evidence="3">
    <location>
        <begin position="1121"/>
        <end position="1153"/>
    </location>
</feature>
<feature type="domain" description="Nephrocystin 3-like N-terminal" evidence="6">
    <location>
        <begin position="296"/>
        <end position="461"/>
    </location>
</feature>
<dbReference type="PROSITE" id="PS50297">
    <property type="entry name" value="ANK_REP_REGION"/>
    <property type="match status" value="15"/>
</dbReference>
<feature type="repeat" description="ANK" evidence="3">
    <location>
        <begin position="1191"/>
        <end position="1223"/>
    </location>
</feature>
<dbReference type="EMBL" id="MLQL01000050">
    <property type="protein sequence ID" value="OQE13330.1"/>
    <property type="molecule type" value="Genomic_DNA"/>
</dbReference>
<feature type="repeat" description="ANK" evidence="3">
    <location>
        <begin position="1086"/>
        <end position="1118"/>
    </location>
</feature>
<dbReference type="InterPro" id="IPR036770">
    <property type="entry name" value="Ankyrin_rpt-contain_sf"/>
</dbReference>
<dbReference type="STRING" id="254877.A0A1V6SHT0"/>
<dbReference type="InterPro" id="IPR054471">
    <property type="entry name" value="GPIID_WHD"/>
</dbReference>